<dbReference type="Proteomes" id="UP000219621">
    <property type="component" value="Unassembled WGS sequence"/>
</dbReference>
<dbReference type="RefSeq" id="WP_097280417.1">
    <property type="nucleotide sequence ID" value="NZ_OCNJ01000008.1"/>
</dbReference>
<reference evidence="1 2" key="1">
    <citation type="submission" date="2017-09" db="EMBL/GenBank/DDBJ databases">
        <authorList>
            <person name="Ehlers B."/>
            <person name="Leendertz F.H."/>
        </authorList>
    </citation>
    <scope>NUCLEOTIDE SEQUENCE [LARGE SCALE GENOMIC DNA]</scope>
    <source>
        <strain evidence="1 2">USBA 140</strain>
    </source>
</reference>
<sequence length="120" mass="13202">MPSTLHQVKTYLSDDERARLDALAAQTRLSRSAILRRLILGQHLPDPARAAGWEHIRDLMAANADLARLGNLLKLVLDQAPEAEIPAKVTTLAADIAATQAELKALVVDLRRTLQPRRQA</sequence>
<dbReference type="AlphaFoldDB" id="A0A286GSN8"/>
<proteinExistence type="predicted"/>
<keyword evidence="2" id="KW-1185">Reference proteome</keyword>
<dbReference type="OrthoDB" id="7364769at2"/>
<name>A0A286GSN8_9PROT</name>
<dbReference type="CDD" id="cd21631">
    <property type="entry name" value="RHH_CopG_NikR-like"/>
    <property type="match status" value="1"/>
</dbReference>
<organism evidence="1 2">
    <name type="scientific">Caenispirillum bisanense</name>
    <dbReference type="NCBI Taxonomy" id="414052"/>
    <lineage>
        <taxon>Bacteria</taxon>
        <taxon>Pseudomonadati</taxon>
        <taxon>Pseudomonadota</taxon>
        <taxon>Alphaproteobacteria</taxon>
        <taxon>Rhodospirillales</taxon>
        <taxon>Novispirillaceae</taxon>
        <taxon>Caenispirillum</taxon>
    </lineage>
</organism>
<dbReference type="EMBL" id="OCNJ01000008">
    <property type="protein sequence ID" value="SOD98553.1"/>
    <property type="molecule type" value="Genomic_DNA"/>
</dbReference>
<evidence type="ECO:0000313" key="1">
    <source>
        <dbReference type="EMBL" id="SOD98553.1"/>
    </source>
</evidence>
<gene>
    <name evidence="1" type="ORF">SAMN05421508_1087</name>
</gene>
<accession>A0A286GSN8</accession>
<evidence type="ECO:0000313" key="2">
    <source>
        <dbReference type="Proteomes" id="UP000219621"/>
    </source>
</evidence>
<dbReference type="InterPro" id="IPR053842">
    <property type="entry name" value="NikA-like"/>
</dbReference>
<dbReference type="Pfam" id="PF21983">
    <property type="entry name" value="NikA-like"/>
    <property type="match status" value="1"/>
</dbReference>
<protein>
    <submittedName>
        <fullName evidence="1">Ribbon-helix-helix protein, copG family</fullName>
    </submittedName>
</protein>